<reference evidence="6 7" key="1">
    <citation type="submission" date="2021-05" db="EMBL/GenBank/DDBJ databases">
        <title>Culturable bacteria isolated from Daya Bay.</title>
        <authorList>
            <person name="Zheng W."/>
            <person name="Yu S."/>
            <person name="Huang Y."/>
        </authorList>
    </citation>
    <scope>NUCLEOTIDE SEQUENCE [LARGE SCALE GENOMIC DNA]</scope>
    <source>
        <strain evidence="6 7">DP4N28-5</strain>
    </source>
</reference>
<keyword evidence="7" id="KW-1185">Reference proteome</keyword>
<gene>
    <name evidence="6" type="ORF">KJP28_16980</name>
</gene>
<evidence type="ECO:0000256" key="2">
    <source>
        <dbReference type="ARBA" id="ARBA00023015"/>
    </source>
</evidence>
<accession>A0ABS6T5U9</accession>
<evidence type="ECO:0000259" key="5">
    <source>
        <dbReference type="PROSITE" id="PS50931"/>
    </source>
</evidence>
<name>A0ABS6T5U9_9RHOB</name>
<comment type="similarity">
    <text evidence="1">Belongs to the LysR transcriptional regulatory family.</text>
</comment>
<evidence type="ECO:0000313" key="6">
    <source>
        <dbReference type="EMBL" id="MBV7380622.1"/>
    </source>
</evidence>
<keyword evidence="2" id="KW-0805">Transcription regulation</keyword>
<proteinExistence type="inferred from homology"/>
<evidence type="ECO:0000256" key="4">
    <source>
        <dbReference type="ARBA" id="ARBA00023163"/>
    </source>
</evidence>
<dbReference type="Proteomes" id="UP000756530">
    <property type="component" value="Unassembled WGS sequence"/>
</dbReference>
<organism evidence="6 7">
    <name type="scientific">Maritimibacter dapengensis</name>
    <dbReference type="NCBI Taxonomy" id="2836868"/>
    <lineage>
        <taxon>Bacteria</taxon>
        <taxon>Pseudomonadati</taxon>
        <taxon>Pseudomonadota</taxon>
        <taxon>Alphaproteobacteria</taxon>
        <taxon>Rhodobacterales</taxon>
        <taxon>Roseobacteraceae</taxon>
        <taxon>Maritimibacter</taxon>
    </lineage>
</organism>
<evidence type="ECO:0000256" key="1">
    <source>
        <dbReference type="ARBA" id="ARBA00009437"/>
    </source>
</evidence>
<feature type="domain" description="HTH lysR-type" evidence="5">
    <location>
        <begin position="6"/>
        <end position="63"/>
    </location>
</feature>
<dbReference type="InterPro" id="IPR005119">
    <property type="entry name" value="LysR_subst-bd"/>
</dbReference>
<evidence type="ECO:0000313" key="7">
    <source>
        <dbReference type="Proteomes" id="UP000756530"/>
    </source>
</evidence>
<keyword evidence="3" id="KW-0238">DNA-binding</keyword>
<evidence type="ECO:0000256" key="3">
    <source>
        <dbReference type="ARBA" id="ARBA00023125"/>
    </source>
</evidence>
<protein>
    <submittedName>
        <fullName evidence="6">LysR family transcriptional regulator</fullName>
    </submittedName>
</protein>
<dbReference type="PROSITE" id="PS50931">
    <property type="entry name" value="HTH_LYSR"/>
    <property type="match status" value="1"/>
</dbReference>
<dbReference type="InterPro" id="IPR000847">
    <property type="entry name" value="LysR_HTH_N"/>
</dbReference>
<sequence>MRFKGLDLNLLVALDILLTEKNVSRAAEKLFLSQSATSGALARLRDYFDDELLVQVGRKMVLTPRATALAGKVRAALVQIDGTIIQAPGFDPATVQRTIRIIASDFITISCLRSAVRNIGREAPGLVIDIQQPAHKPHEKIERGEVELLVMPELYVSPDHPSERVFSDGYVVVAWEGNTTHGTTITEAEFFAAQHATVMFETHTPSYEAWFIKNRSANERKLAVIAGSFSALPFLIEGTEYLALMHRSMAEIFAAQMPLRIIPCPIDIPELVEAIQWHTYSDSDECLAWVREKIMTAARNS</sequence>
<dbReference type="InterPro" id="IPR050389">
    <property type="entry name" value="LysR-type_TF"/>
</dbReference>
<dbReference type="PANTHER" id="PTHR30118:SF6">
    <property type="entry name" value="HTH-TYPE TRANSCRIPTIONAL REGULATOR LEUO"/>
    <property type="match status" value="1"/>
</dbReference>
<dbReference type="Pfam" id="PF00126">
    <property type="entry name" value="HTH_1"/>
    <property type="match status" value="1"/>
</dbReference>
<dbReference type="Pfam" id="PF03466">
    <property type="entry name" value="LysR_substrate"/>
    <property type="match status" value="1"/>
</dbReference>
<dbReference type="EMBL" id="JAHUZE010000004">
    <property type="protein sequence ID" value="MBV7380622.1"/>
    <property type="molecule type" value="Genomic_DNA"/>
</dbReference>
<keyword evidence="4" id="KW-0804">Transcription</keyword>
<comment type="caution">
    <text evidence="6">The sequence shown here is derived from an EMBL/GenBank/DDBJ whole genome shotgun (WGS) entry which is preliminary data.</text>
</comment>
<dbReference type="PANTHER" id="PTHR30118">
    <property type="entry name" value="HTH-TYPE TRANSCRIPTIONAL REGULATOR LEUO-RELATED"/>
    <property type="match status" value="1"/>
</dbReference>
<dbReference type="RefSeq" id="WP_218393819.1">
    <property type="nucleotide sequence ID" value="NZ_JAHUZE010000004.1"/>
</dbReference>